<feature type="region of interest" description="Disordered" evidence="1">
    <location>
        <begin position="24"/>
        <end position="44"/>
    </location>
</feature>
<dbReference type="AlphaFoldDB" id="A0A7W7VMY4"/>
<sequence>MGTKSTFSGKPISDSWLPHYPASPKLRGMSVEAGNPFSGPFSSS</sequence>
<accession>A0A7W7VMY4</accession>
<evidence type="ECO:0000256" key="1">
    <source>
        <dbReference type="SAM" id="MobiDB-lite"/>
    </source>
</evidence>
<keyword evidence="3" id="KW-1185">Reference proteome</keyword>
<organism evidence="2 3">
    <name type="scientific">Streptosporangium saharense</name>
    <dbReference type="NCBI Taxonomy" id="1706840"/>
    <lineage>
        <taxon>Bacteria</taxon>
        <taxon>Bacillati</taxon>
        <taxon>Actinomycetota</taxon>
        <taxon>Actinomycetes</taxon>
        <taxon>Streptosporangiales</taxon>
        <taxon>Streptosporangiaceae</taxon>
        <taxon>Streptosporangium</taxon>
    </lineage>
</organism>
<dbReference type="EMBL" id="JACHJP010000003">
    <property type="protein sequence ID" value="MBB4916291.1"/>
    <property type="molecule type" value="Genomic_DNA"/>
</dbReference>
<proteinExistence type="predicted"/>
<protein>
    <submittedName>
        <fullName evidence="2">Uncharacterized protein</fullName>
    </submittedName>
</protein>
<comment type="caution">
    <text evidence="2">The sequence shown here is derived from an EMBL/GenBank/DDBJ whole genome shotgun (WGS) entry which is preliminary data.</text>
</comment>
<dbReference type="Proteomes" id="UP000552644">
    <property type="component" value="Unassembled WGS sequence"/>
</dbReference>
<reference evidence="2 3" key="1">
    <citation type="submission" date="2020-08" db="EMBL/GenBank/DDBJ databases">
        <title>Genomic Encyclopedia of Type Strains, Phase III (KMG-III): the genomes of soil and plant-associated and newly described type strains.</title>
        <authorList>
            <person name="Whitman W."/>
        </authorList>
    </citation>
    <scope>NUCLEOTIDE SEQUENCE [LARGE SCALE GENOMIC DNA]</scope>
    <source>
        <strain evidence="2 3">CECT 8840</strain>
    </source>
</reference>
<evidence type="ECO:0000313" key="3">
    <source>
        <dbReference type="Proteomes" id="UP000552644"/>
    </source>
</evidence>
<name>A0A7W7VMY4_9ACTN</name>
<gene>
    <name evidence="2" type="ORF">FHS44_003379</name>
</gene>
<evidence type="ECO:0000313" key="2">
    <source>
        <dbReference type="EMBL" id="MBB4916291.1"/>
    </source>
</evidence>